<feature type="transmembrane region" description="Helical" evidence="8">
    <location>
        <begin position="102"/>
        <end position="121"/>
    </location>
</feature>
<dbReference type="SUPFAM" id="SSF55073">
    <property type="entry name" value="Nucleotide cyclase"/>
    <property type="match status" value="1"/>
</dbReference>
<dbReference type="InterPro" id="IPR000160">
    <property type="entry name" value="GGDEF_dom"/>
</dbReference>
<keyword evidence="11" id="KW-1185">Reference proteome</keyword>
<evidence type="ECO:0000256" key="7">
    <source>
        <dbReference type="ARBA" id="ARBA00034247"/>
    </source>
</evidence>
<dbReference type="EC" id="2.7.7.65" evidence="2"/>
<keyword evidence="3" id="KW-1003">Cell membrane</keyword>
<gene>
    <name evidence="10" type="ORF">ACFQ5P_17815</name>
</gene>
<evidence type="ECO:0000256" key="5">
    <source>
        <dbReference type="ARBA" id="ARBA00022989"/>
    </source>
</evidence>
<evidence type="ECO:0000256" key="3">
    <source>
        <dbReference type="ARBA" id="ARBA00022475"/>
    </source>
</evidence>
<proteinExistence type="predicted"/>
<comment type="caution">
    <text evidence="10">The sequence shown here is derived from an EMBL/GenBank/DDBJ whole genome shotgun (WGS) entry which is preliminary data.</text>
</comment>
<comment type="subcellular location">
    <subcellularLocation>
        <location evidence="1">Cell membrane</location>
        <topology evidence="1">Multi-pass membrane protein</topology>
    </subcellularLocation>
</comment>
<comment type="catalytic activity">
    <reaction evidence="7">
        <text>2 GTP = 3',3'-c-di-GMP + 2 diphosphate</text>
        <dbReference type="Rhea" id="RHEA:24898"/>
        <dbReference type="ChEBI" id="CHEBI:33019"/>
        <dbReference type="ChEBI" id="CHEBI:37565"/>
        <dbReference type="ChEBI" id="CHEBI:58805"/>
        <dbReference type="EC" id="2.7.7.65"/>
    </reaction>
</comment>
<dbReference type="Proteomes" id="UP001597302">
    <property type="component" value="Unassembled WGS sequence"/>
</dbReference>
<feature type="transmembrane region" description="Helical" evidence="8">
    <location>
        <begin position="5"/>
        <end position="25"/>
    </location>
</feature>
<evidence type="ECO:0000256" key="8">
    <source>
        <dbReference type="SAM" id="Phobius"/>
    </source>
</evidence>
<dbReference type="PANTHER" id="PTHR45138:SF9">
    <property type="entry name" value="DIGUANYLATE CYCLASE DGCM-RELATED"/>
    <property type="match status" value="1"/>
</dbReference>
<dbReference type="Gene3D" id="3.30.70.270">
    <property type="match status" value="1"/>
</dbReference>
<keyword evidence="4 8" id="KW-0812">Transmembrane</keyword>
<dbReference type="GO" id="GO:0052621">
    <property type="term" value="F:diguanylate cyclase activity"/>
    <property type="evidence" value="ECO:0007669"/>
    <property type="project" value="UniProtKB-EC"/>
</dbReference>
<name>A0ABW4DZM0_9RHOB</name>
<reference evidence="11" key="1">
    <citation type="journal article" date="2019" name="Int. J. Syst. Evol. Microbiol.">
        <title>The Global Catalogue of Microorganisms (GCM) 10K type strain sequencing project: providing services to taxonomists for standard genome sequencing and annotation.</title>
        <authorList>
            <consortium name="The Broad Institute Genomics Platform"/>
            <consortium name="The Broad Institute Genome Sequencing Center for Infectious Disease"/>
            <person name="Wu L."/>
            <person name="Ma J."/>
        </authorList>
    </citation>
    <scope>NUCLEOTIDE SEQUENCE [LARGE SCALE GENOMIC DNA]</scope>
    <source>
        <strain evidence="11">CCM 8875</strain>
    </source>
</reference>
<dbReference type="EMBL" id="JBHTOQ010000038">
    <property type="protein sequence ID" value="MFD1483157.1"/>
    <property type="molecule type" value="Genomic_DNA"/>
</dbReference>
<keyword evidence="5 8" id="KW-1133">Transmembrane helix</keyword>
<dbReference type="SMART" id="SM00267">
    <property type="entry name" value="GGDEF"/>
    <property type="match status" value="1"/>
</dbReference>
<feature type="transmembrane region" description="Helical" evidence="8">
    <location>
        <begin position="67"/>
        <end position="96"/>
    </location>
</feature>
<dbReference type="InterPro" id="IPR043128">
    <property type="entry name" value="Rev_trsase/Diguanyl_cyclase"/>
</dbReference>
<feature type="domain" description="GGDEF" evidence="9">
    <location>
        <begin position="221"/>
        <end position="353"/>
    </location>
</feature>
<evidence type="ECO:0000313" key="11">
    <source>
        <dbReference type="Proteomes" id="UP001597302"/>
    </source>
</evidence>
<dbReference type="NCBIfam" id="TIGR00254">
    <property type="entry name" value="GGDEF"/>
    <property type="match status" value="1"/>
</dbReference>
<dbReference type="PANTHER" id="PTHR45138">
    <property type="entry name" value="REGULATORY COMPONENTS OF SENSORY TRANSDUCTION SYSTEM"/>
    <property type="match status" value="1"/>
</dbReference>
<feature type="transmembrane region" description="Helical" evidence="8">
    <location>
        <begin position="37"/>
        <end position="55"/>
    </location>
</feature>
<sequence length="357" mass="38926">MYDPFLILADTLGVMALCTIFYSLVQKRITHRGLRHVSVGLAFGAAAIIVMLQPVELGPGIQTDARGAFVGMAMAFGGPLAAFVAVCLAVVARLLIGGEGAIWGSGLIVTTALFAGIWYAAYNTTHTRGRRAWVLLSVASTLPTFLAFVRFRIWDEQQMIFITLLTAILIFVFGKMLETEQRRGRRERELAMAAATDALTGLPNRRALDAYTRELEESGADDVMLLLLDVDHFKQINDEYGHDEGDRVLHTIAQAITRTIRGGDFAARIGGEEFAVIVRTSGFSTGHQVAERFRQAVQVPYGDPAEGRVSTISVGGFCFDGKPFSYINGYRLADLALYQSKADGRNRATVTPLLQAA</sequence>
<dbReference type="InterPro" id="IPR011620">
    <property type="entry name" value="Sig_transdc_His_kinase_LytS_TM"/>
</dbReference>
<protein>
    <recommendedName>
        <fullName evidence="2">diguanylate cyclase</fullName>
        <ecNumber evidence="2">2.7.7.65</ecNumber>
    </recommendedName>
</protein>
<evidence type="ECO:0000256" key="1">
    <source>
        <dbReference type="ARBA" id="ARBA00004651"/>
    </source>
</evidence>
<organism evidence="10 11">
    <name type="scientific">Paracoccus nototheniae</name>
    <dbReference type="NCBI Taxonomy" id="2489002"/>
    <lineage>
        <taxon>Bacteria</taxon>
        <taxon>Pseudomonadati</taxon>
        <taxon>Pseudomonadota</taxon>
        <taxon>Alphaproteobacteria</taxon>
        <taxon>Rhodobacterales</taxon>
        <taxon>Paracoccaceae</taxon>
        <taxon>Paracoccus</taxon>
    </lineage>
</organism>
<keyword evidence="10" id="KW-0548">Nucleotidyltransferase</keyword>
<evidence type="ECO:0000256" key="4">
    <source>
        <dbReference type="ARBA" id="ARBA00022692"/>
    </source>
</evidence>
<dbReference type="PROSITE" id="PS50887">
    <property type="entry name" value="GGDEF"/>
    <property type="match status" value="1"/>
</dbReference>
<keyword evidence="6 8" id="KW-0472">Membrane</keyword>
<feature type="transmembrane region" description="Helical" evidence="8">
    <location>
        <begin position="159"/>
        <end position="177"/>
    </location>
</feature>
<accession>A0ABW4DZM0</accession>
<evidence type="ECO:0000313" key="10">
    <source>
        <dbReference type="EMBL" id="MFD1483157.1"/>
    </source>
</evidence>
<dbReference type="RefSeq" id="WP_131575445.1">
    <property type="nucleotide sequence ID" value="NZ_CBCSAJ010000050.1"/>
</dbReference>
<keyword evidence="10" id="KW-0808">Transferase</keyword>
<dbReference type="Pfam" id="PF00990">
    <property type="entry name" value="GGDEF"/>
    <property type="match status" value="1"/>
</dbReference>
<feature type="transmembrane region" description="Helical" evidence="8">
    <location>
        <begin position="133"/>
        <end position="153"/>
    </location>
</feature>
<dbReference type="Pfam" id="PF07694">
    <property type="entry name" value="5TM-5TMR_LYT"/>
    <property type="match status" value="1"/>
</dbReference>
<evidence type="ECO:0000256" key="6">
    <source>
        <dbReference type="ARBA" id="ARBA00023136"/>
    </source>
</evidence>
<dbReference type="InterPro" id="IPR029787">
    <property type="entry name" value="Nucleotide_cyclase"/>
</dbReference>
<evidence type="ECO:0000256" key="2">
    <source>
        <dbReference type="ARBA" id="ARBA00012528"/>
    </source>
</evidence>
<dbReference type="InterPro" id="IPR050469">
    <property type="entry name" value="Diguanylate_Cyclase"/>
</dbReference>
<dbReference type="CDD" id="cd01949">
    <property type="entry name" value="GGDEF"/>
    <property type="match status" value="1"/>
</dbReference>
<evidence type="ECO:0000259" key="9">
    <source>
        <dbReference type="PROSITE" id="PS50887"/>
    </source>
</evidence>